<dbReference type="GO" id="GO:0005634">
    <property type="term" value="C:nucleus"/>
    <property type="evidence" value="ECO:0007669"/>
    <property type="project" value="TreeGrafter"/>
</dbReference>
<accession>A0A0J1BCU2</accession>
<evidence type="ECO:0000256" key="2">
    <source>
        <dbReference type="ARBA" id="ARBA00046328"/>
    </source>
</evidence>
<keyword evidence="1" id="KW-0597">Phosphoprotein</keyword>
<evidence type="ECO:0000256" key="3">
    <source>
        <dbReference type="SAM" id="MobiDB-lite"/>
    </source>
</evidence>
<feature type="region of interest" description="Disordered" evidence="3">
    <location>
        <begin position="65"/>
        <end position="251"/>
    </location>
</feature>
<dbReference type="GO" id="GO:0016973">
    <property type="term" value="P:poly(A)+ mRNA export from nucleus"/>
    <property type="evidence" value="ECO:0007669"/>
    <property type="project" value="TreeGrafter"/>
</dbReference>
<feature type="compositionally biased region" description="Basic and acidic residues" evidence="3">
    <location>
        <begin position="120"/>
        <end position="130"/>
    </location>
</feature>
<dbReference type="EMBL" id="KQ087179">
    <property type="protein sequence ID" value="KLT45879.1"/>
    <property type="molecule type" value="Genomic_DNA"/>
</dbReference>
<organism evidence="5 6">
    <name type="scientific">Cutaneotrichosporon oleaginosum</name>
    <dbReference type="NCBI Taxonomy" id="879819"/>
    <lineage>
        <taxon>Eukaryota</taxon>
        <taxon>Fungi</taxon>
        <taxon>Dikarya</taxon>
        <taxon>Basidiomycota</taxon>
        <taxon>Agaricomycotina</taxon>
        <taxon>Tremellomycetes</taxon>
        <taxon>Trichosporonales</taxon>
        <taxon>Trichosporonaceae</taxon>
        <taxon>Cutaneotrichosporon</taxon>
    </lineage>
</organism>
<dbReference type="PANTHER" id="PTHR46551:SF1">
    <property type="entry name" value="SAP DOMAIN-CONTAINING RIBONUCLEOPROTEIN"/>
    <property type="match status" value="1"/>
</dbReference>
<dbReference type="Pfam" id="PF02037">
    <property type="entry name" value="SAP"/>
    <property type="match status" value="1"/>
</dbReference>
<proteinExistence type="inferred from homology"/>
<dbReference type="InterPro" id="IPR052240">
    <property type="entry name" value="SAP_domain_ribonucleoprotein"/>
</dbReference>
<evidence type="ECO:0000256" key="1">
    <source>
        <dbReference type="ARBA" id="ARBA00022553"/>
    </source>
</evidence>
<dbReference type="InterPro" id="IPR003034">
    <property type="entry name" value="SAP_dom"/>
</dbReference>
<dbReference type="STRING" id="879819.A0A0J1BCU2"/>
<dbReference type="PROSITE" id="PS50800">
    <property type="entry name" value="SAP"/>
    <property type="match status" value="1"/>
</dbReference>
<evidence type="ECO:0000313" key="5">
    <source>
        <dbReference type="EMBL" id="KLT45879.1"/>
    </source>
</evidence>
<dbReference type="SMART" id="SM00513">
    <property type="entry name" value="SAP"/>
    <property type="match status" value="1"/>
</dbReference>
<feature type="compositionally biased region" description="Low complexity" evidence="3">
    <location>
        <begin position="65"/>
        <end position="102"/>
    </location>
</feature>
<feature type="compositionally biased region" description="Low complexity" evidence="3">
    <location>
        <begin position="141"/>
        <end position="160"/>
    </location>
</feature>
<dbReference type="Proteomes" id="UP000053611">
    <property type="component" value="Unassembled WGS sequence"/>
</dbReference>
<evidence type="ECO:0000313" key="6">
    <source>
        <dbReference type="Proteomes" id="UP000053611"/>
    </source>
</evidence>
<keyword evidence="6" id="KW-1185">Reference proteome</keyword>
<feature type="compositionally biased region" description="Acidic residues" evidence="3">
    <location>
        <begin position="108"/>
        <end position="119"/>
    </location>
</feature>
<dbReference type="AlphaFoldDB" id="A0A0J1BCU2"/>
<evidence type="ECO:0000259" key="4">
    <source>
        <dbReference type="PROSITE" id="PS50800"/>
    </source>
</evidence>
<feature type="compositionally biased region" description="Basic and acidic residues" evidence="3">
    <location>
        <begin position="193"/>
        <end position="226"/>
    </location>
</feature>
<comment type="similarity">
    <text evidence="2">Belongs to the SAP domain-containing ribonucleoprotein family.</text>
</comment>
<dbReference type="GeneID" id="28986492"/>
<dbReference type="InterPro" id="IPR036361">
    <property type="entry name" value="SAP_dom_sf"/>
</dbReference>
<sequence length="251" mass="26229">MAEAKLQKLKVTDLKEMLSKAGLTQSGKKEDLIKRLLDAGITGNDPEELVDPDVPALAPAVQAPAASASVAPASTLAAEPAGSAPAAAVVPAAPPSGVSSAPDAPPAIEDEPKEDELTEEEKKQKARAERFGIPWVRQKKTAAIPAATTPPGEKPAAQPKAEQEKPAKPAAIDATPLGISPEVLARRAAKFGLPEKKSSPVKSPAKEETKELSTEEAARLAEEEEKKRKRAEKFGVATNGSNEPNVKKVKV</sequence>
<dbReference type="PANTHER" id="PTHR46551">
    <property type="entry name" value="SAP DOMAIN-CONTAINING RIBONUCLEOPROTEIN"/>
    <property type="match status" value="1"/>
</dbReference>
<feature type="domain" description="SAP" evidence="4">
    <location>
        <begin position="6"/>
        <end position="40"/>
    </location>
</feature>
<name>A0A0J1BCU2_9TREE</name>
<dbReference type="SUPFAM" id="SSF68906">
    <property type="entry name" value="SAP domain"/>
    <property type="match status" value="1"/>
</dbReference>
<gene>
    <name evidence="5" type="ORF">CC85DRAFT_310278</name>
</gene>
<dbReference type="OrthoDB" id="272357at2759"/>
<reference evidence="5 6" key="1">
    <citation type="submission" date="2015-03" db="EMBL/GenBank/DDBJ databases">
        <title>Genomics and transcriptomics of the oil-accumulating basidiomycete yeast T. oleaginosus allow insights into substrate utilization and the diverse evolutionary trajectories of mating systems in fungi.</title>
        <authorList>
            <consortium name="DOE Joint Genome Institute"/>
            <person name="Kourist R."/>
            <person name="Kracht O."/>
            <person name="Bracharz F."/>
            <person name="Lipzen A."/>
            <person name="Nolan M."/>
            <person name="Ohm R."/>
            <person name="Grigoriev I."/>
            <person name="Sun S."/>
            <person name="Heitman J."/>
            <person name="Bruck T."/>
            <person name="Nowrousian M."/>
        </authorList>
    </citation>
    <scope>NUCLEOTIDE SEQUENCE [LARGE SCALE GENOMIC DNA]</scope>
    <source>
        <strain evidence="5 6">IBC0246</strain>
    </source>
</reference>
<dbReference type="Gene3D" id="1.10.720.30">
    <property type="entry name" value="SAP domain"/>
    <property type="match status" value="1"/>
</dbReference>
<protein>
    <recommendedName>
        <fullName evidence="4">SAP domain-containing protein</fullName>
    </recommendedName>
</protein>